<reference evidence="1" key="1">
    <citation type="submission" date="2018-10" db="EMBL/GenBank/DDBJ databases">
        <authorList>
            <consortium name="PulseNet: The National Subtyping Network for Foodborne Disease Surveillance"/>
            <person name="Tarr C.L."/>
            <person name="Trees E."/>
            <person name="Katz L.S."/>
            <person name="Carleton-Romer H.A."/>
            <person name="Stroika S."/>
            <person name="Kucerova Z."/>
            <person name="Roache K.F."/>
            <person name="Sabol A.L."/>
            <person name="Besser J."/>
            <person name="Gerner-Smidt P."/>
        </authorList>
    </citation>
    <scope>NUCLEOTIDE SEQUENCE</scope>
    <source>
        <strain evidence="1">PNUSAS056876</strain>
    </source>
</reference>
<comment type="caution">
    <text evidence="1">The sequence shown here is derived from an EMBL/GenBank/DDBJ whole genome shotgun (WGS) entry which is preliminary data.</text>
</comment>
<accession>A0A5T3EZK8</accession>
<gene>
    <name evidence="1" type="ORF">D9948_22180</name>
</gene>
<dbReference type="PROSITE" id="PS51257">
    <property type="entry name" value="PROKAR_LIPOPROTEIN"/>
    <property type="match status" value="1"/>
</dbReference>
<feature type="non-terminal residue" evidence="1">
    <location>
        <position position="25"/>
    </location>
</feature>
<proteinExistence type="predicted"/>
<sequence length="25" mass="2588">MKKILVCFVGLALTACSANSLNYGA</sequence>
<evidence type="ECO:0000313" key="1">
    <source>
        <dbReference type="EMBL" id="EAN2206641.1"/>
    </source>
</evidence>
<protein>
    <submittedName>
        <fullName evidence="1">DUF4156 domain-containing protein</fullName>
    </submittedName>
</protein>
<dbReference type="AlphaFoldDB" id="A0A5T3EZK8"/>
<organism evidence="1">
    <name type="scientific">Salmonella enterica</name>
    <name type="common">Salmonella choleraesuis</name>
    <dbReference type="NCBI Taxonomy" id="28901"/>
    <lineage>
        <taxon>Bacteria</taxon>
        <taxon>Pseudomonadati</taxon>
        <taxon>Pseudomonadota</taxon>
        <taxon>Gammaproteobacteria</taxon>
        <taxon>Enterobacterales</taxon>
        <taxon>Enterobacteriaceae</taxon>
        <taxon>Salmonella</taxon>
    </lineage>
</organism>
<dbReference type="EMBL" id="AACXKY010000023">
    <property type="protein sequence ID" value="EAN2206641.1"/>
    <property type="molecule type" value="Genomic_DNA"/>
</dbReference>
<name>A0A5T3EZK8_SALER</name>